<organism evidence="1 2">
    <name type="scientific">Pluteus cervinus</name>
    <dbReference type="NCBI Taxonomy" id="181527"/>
    <lineage>
        <taxon>Eukaryota</taxon>
        <taxon>Fungi</taxon>
        <taxon>Dikarya</taxon>
        <taxon>Basidiomycota</taxon>
        <taxon>Agaricomycotina</taxon>
        <taxon>Agaricomycetes</taxon>
        <taxon>Agaricomycetidae</taxon>
        <taxon>Agaricales</taxon>
        <taxon>Pluteineae</taxon>
        <taxon>Pluteaceae</taxon>
        <taxon>Pluteus</taxon>
    </lineage>
</organism>
<evidence type="ECO:0000313" key="2">
    <source>
        <dbReference type="Proteomes" id="UP000308600"/>
    </source>
</evidence>
<evidence type="ECO:0000313" key="1">
    <source>
        <dbReference type="EMBL" id="TFK76600.1"/>
    </source>
</evidence>
<proteinExistence type="predicted"/>
<name>A0ACD3BEH3_9AGAR</name>
<keyword evidence="2" id="KW-1185">Reference proteome</keyword>
<dbReference type="EMBL" id="ML208260">
    <property type="protein sequence ID" value="TFK76600.1"/>
    <property type="molecule type" value="Genomic_DNA"/>
</dbReference>
<accession>A0ACD3BEH3</accession>
<protein>
    <submittedName>
        <fullName evidence="1">MFS general substrate transporter</fullName>
    </submittedName>
</protein>
<reference evidence="1 2" key="1">
    <citation type="journal article" date="2019" name="Nat. Ecol. Evol.">
        <title>Megaphylogeny resolves global patterns of mushroom evolution.</title>
        <authorList>
            <person name="Varga T."/>
            <person name="Krizsan K."/>
            <person name="Foldi C."/>
            <person name="Dima B."/>
            <person name="Sanchez-Garcia M."/>
            <person name="Sanchez-Ramirez S."/>
            <person name="Szollosi G.J."/>
            <person name="Szarkandi J.G."/>
            <person name="Papp V."/>
            <person name="Albert L."/>
            <person name="Andreopoulos W."/>
            <person name="Angelini C."/>
            <person name="Antonin V."/>
            <person name="Barry K.W."/>
            <person name="Bougher N.L."/>
            <person name="Buchanan P."/>
            <person name="Buyck B."/>
            <person name="Bense V."/>
            <person name="Catcheside P."/>
            <person name="Chovatia M."/>
            <person name="Cooper J."/>
            <person name="Damon W."/>
            <person name="Desjardin D."/>
            <person name="Finy P."/>
            <person name="Geml J."/>
            <person name="Haridas S."/>
            <person name="Hughes K."/>
            <person name="Justo A."/>
            <person name="Karasinski D."/>
            <person name="Kautmanova I."/>
            <person name="Kiss B."/>
            <person name="Kocsube S."/>
            <person name="Kotiranta H."/>
            <person name="LaButti K.M."/>
            <person name="Lechner B.E."/>
            <person name="Liimatainen K."/>
            <person name="Lipzen A."/>
            <person name="Lukacs Z."/>
            <person name="Mihaltcheva S."/>
            <person name="Morgado L.N."/>
            <person name="Niskanen T."/>
            <person name="Noordeloos M.E."/>
            <person name="Ohm R.A."/>
            <person name="Ortiz-Santana B."/>
            <person name="Ovrebo C."/>
            <person name="Racz N."/>
            <person name="Riley R."/>
            <person name="Savchenko A."/>
            <person name="Shiryaev A."/>
            <person name="Soop K."/>
            <person name="Spirin V."/>
            <person name="Szebenyi C."/>
            <person name="Tomsovsky M."/>
            <person name="Tulloss R.E."/>
            <person name="Uehling J."/>
            <person name="Grigoriev I.V."/>
            <person name="Vagvolgyi C."/>
            <person name="Papp T."/>
            <person name="Martin F.M."/>
            <person name="Miettinen O."/>
            <person name="Hibbett D.S."/>
            <person name="Nagy L.G."/>
        </authorList>
    </citation>
    <scope>NUCLEOTIDE SEQUENCE [LARGE SCALE GENOMIC DNA]</scope>
    <source>
        <strain evidence="1 2">NL-1719</strain>
    </source>
</reference>
<sequence length="498" mass="53542">MPPHFRRNPSEDTLCDEGAPLLAHDYDDLVLQKQAFHRQTPLPKAQLAALCSVRLAEPIAFTQIFPYINEFITRLNLTSDPSKIGYYSGLVESSFALAQLCSIYHWAKISDSVGRRPVILAGTLGLAIATTLLGFSSTLQHIILSRIFAGLCSGTVAVIHSVLGELTDSTNQHVAFPIYGLFWPLGSIIGPLIGGSFSNPVARYPGYFDYPLFQQFQYLLPCLVAAAVALCGAVLGYYYLEETLPSKKLQSIVKDPSSMGYGTIQRDQPPASPPPTMRELLSIPIVRALSVSGFALSFISTAFDVVFVLFCYTPISSGGLSFSASQIGYSLATAGALSAAIQLFLMPTMLRTFHVVKLYNVCMAIWPMTFIALPFLNLIAYAGLDPITGHLDAHATALLWIGISFVLGCSRAACLAFSVSMILVKENAPSPSALGSSNGLVQFAMCSARAISPAFVSSAFALSIKYNILGGYMWVLVMAAISVLGCSITQGIPRTQKA</sequence>
<gene>
    <name evidence="1" type="ORF">BDN72DRAFT_809316</name>
</gene>
<dbReference type="Proteomes" id="UP000308600">
    <property type="component" value="Unassembled WGS sequence"/>
</dbReference>